<dbReference type="Pfam" id="PF08446">
    <property type="entry name" value="PAS_2"/>
    <property type="match status" value="1"/>
</dbReference>
<evidence type="ECO:0000256" key="6">
    <source>
        <dbReference type="ARBA" id="ARBA00022679"/>
    </source>
</evidence>
<evidence type="ECO:0000256" key="3">
    <source>
        <dbReference type="ARBA" id="ARBA00022543"/>
    </source>
</evidence>
<dbReference type="Proteomes" id="UP000251571">
    <property type="component" value="Unassembled WGS sequence"/>
</dbReference>
<dbReference type="GO" id="GO:0005524">
    <property type="term" value="F:ATP binding"/>
    <property type="evidence" value="ECO:0007669"/>
    <property type="project" value="UniProtKB-KW"/>
</dbReference>
<dbReference type="InterPro" id="IPR036890">
    <property type="entry name" value="HATPase_C_sf"/>
</dbReference>
<gene>
    <name evidence="15" type="ORF">BCF38_101564</name>
    <name evidence="16" type="ORF">SAMN05421539_101564</name>
</gene>
<dbReference type="InterPro" id="IPR035965">
    <property type="entry name" value="PAS-like_dom_sf"/>
</dbReference>
<dbReference type="SMART" id="SM00448">
    <property type="entry name" value="REC"/>
    <property type="match status" value="1"/>
</dbReference>
<dbReference type="InterPro" id="IPR013515">
    <property type="entry name" value="Phytochrome_cen-reg"/>
</dbReference>
<keyword evidence="17" id="KW-1185">Reference proteome</keyword>
<feature type="modified residue" description="4-aspartylphosphate" evidence="12">
    <location>
        <position position="801"/>
    </location>
</feature>
<dbReference type="OrthoDB" id="341208at2"/>
<protein>
    <recommendedName>
        <fullName evidence="2">histidine kinase</fullName>
        <ecNumber evidence="2">2.7.13.3</ecNumber>
    </recommendedName>
</protein>
<dbReference type="SUPFAM" id="SSF52172">
    <property type="entry name" value="CheY-like"/>
    <property type="match status" value="1"/>
</dbReference>
<evidence type="ECO:0000259" key="13">
    <source>
        <dbReference type="PROSITE" id="PS50046"/>
    </source>
</evidence>
<feature type="domain" description="Response regulatory" evidence="14">
    <location>
        <begin position="751"/>
        <end position="862"/>
    </location>
</feature>
<dbReference type="PANTHER" id="PTHR41523:SF7">
    <property type="entry name" value="HISTIDINE KINASE"/>
    <property type="match status" value="1"/>
</dbReference>
<dbReference type="Pfam" id="PF01590">
    <property type="entry name" value="GAF"/>
    <property type="match status" value="1"/>
</dbReference>
<dbReference type="GO" id="GO:0009584">
    <property type="term" value="P:detection of visible light"/>
    <property type="evidence" value="ECO:0007669"/>
    <property type="project" value="InterPro"/>
</dbReference>
<dbReference type="RefSeq" id="WP_109562735.1">
    <property type="nucleotide sequence ID" value="NZ_QGDJ01000001.1"/>
</dbReference>
<evidence type="ECO:0000256" key="2">
    <source>
        <dbReference type="ARBA" id="ARBA00012438"/>
    </source>
</evidence>
<evidence type="ECO:0000313" key="16">
    <source>
        <dbReference type="EMBL" id="SSA38433.1"/>
    </source>
</evidence>
<name>A0A2Y9C3U6_9RHOB</name>
<evidence type="ECO:0000256" key="7">
    <source>
        <dbReference type="ARBA" id="ARBA00022741"/>
    </source>
</evidence>
<dbReference type="Gene3D" id="3.30.450.270">
    <property type="match status" value="1"/>
</dbReference>
<accession>A0A2Y9C3U6</accession>
<dbReference type="Pfam" id="PF07536">
    <property type="entry name" value="HWE_HK"/>
    <property type="match status" value="1"/>
</dbReference>
<dbReference type="Pfam" id="PF00360">
    <property type="entry name" value="PHY"/>
    <property type="match status" value="1"/>
</dbReference>
<keyword evidence="3" id="KW-0600">Photoreceptor protein</keyword>
<keyword evidence="6" id="KW-0808">Transferase</keyword>
<organism evidence="16 18">
    <name type="scientific">Jannaschia seohaensis</name>
    <dbReference type="NCBI Taxonomy" id="475081"/>
    <lineage>
        <taxon>Bacteria</taxon>
        <taxon>Pseudomonadati</taxon>
        <taxon>Pseudomonadota</taxon>
        <taxon>Alphaproteobacteria</taxon>
        <taxon>Rhodobacterales</taxon>
        <taxon>Roseobacteraceae</taxon>
        <taxon>Jannaschia</taxon>
    </lineage>
</organism>
<dbReference type="Proteomes" id="UP000245839">
    <property type="component" value="Unassembled WGS sequence"/>
</dbReference>
<keyword evidence="11" id="KW-0675">Receptor</keyword>
<dbReference type="Gene3D" id="3.30.565.10">
    <property type="entry name" value="Histidine kinase-like ATPase, C-terminal domain"/>
    <property type="match status" value="1"/>
</dbReference>
<dbReference type="InterPro" id="IPR013654">
    <property type="entry name" value="PAS_2"/>
</dbReference>
<evidence type="ECO:0000256" key="5">
    <source>
        <dbReference type="ARBA" id="ARBA00022606"/>
    </source>
</evidence>
<dbReference type="EMBL" id="UETC01000001">
    <property type="protein sequence ID" value="SSA38433.1"/>
    <property type="molecule type" value="Genomic_DNA"/>
</dbReference>
<evidence type="ECO:0000256" key="10">
    <source>
        <dbReference type="ARBA" id="ARBA00022991"/>
    </source>
</evidence>
<evidence type="ECO:0000256" key="11">
    <source>
        <dbReference type="ARBA" id="ARBA00023170"/>
    </source>
</evidence>
<dbReference type="InterPro" id="IPR001789">
    <property type="entry name" value="Sig_transdc_resp-reg_receiver"/>
</dbReference>
<evidence type="ECO:0000256" key="9">
    <source>
        <dbReference type="ARBA" id="ARBA00022840"/>
    </source>
</evidence>
<evidence type="ECO:0000259" key="14">
    <source>
        <dbReference type="PROSITE" id="PS50110"/>
    </source>
</evidence>
<dbReference type="PROSITE" id="PS50110">
    <property type="entry name" value="RESPONSE_REGULATORY"/>
    <property type="match status" value="1"/>
</dbReference>
<dbReference type="InterPro" id="IPR016132">
    <property type="entry name" value="Phyto_chromo_attachment"/>
</dbReference>
<dbReference type="EMBL" id="QGDJ01000001">
    <property type="protein sequence ID" value="PWJ22155.1"/>
    <property type="molecule type" value="Genomic_DNA"/>
</dbReference>
<evidence type="ECO:0000256" key="12">
    <source>
        <dbReference type="PROSITE-ProRule" id="PRU00169"/>
    </source>
</evidence>
<feature type="domain" description="Phytochrome chromophore attachment site" evidence="13">
    <location>
        <begin position="142"/>
        <end position="299"/>
    </location>
</feature>
<dbReference type="PRINTS" id="PR01033">
    <property type="entry name" value="PHYTOCHROME"/>
</dbReference>
<dbReference type="Gene3D" id="3.30.450.20">
    <property type="entry name" value="PAS domain"/>
    <property type="match status" value="1"/>
</dbReference>
<keyword evidence="7" id="KW-0547">Nucleotide-binding</keyword>
<dbReference type="Gene3D" id="3.40.50.2300">
    <property type="match status" value="1"/>
</dbReference>
<dbReference type="GO" id="GO:0009881">
    <property type="term" value="F:photoreceptor activity"/>
    <property type="evidence" value="ECO:0007669"/>
    <property type="project" value="UniProtKB-KW"/>
</dbReference>
<keyword evidence="9" id="KW-0067">ATP-binding</keyword>
<dbReference type="InterPro" id="IPR003018">
    <property type="entry name" value="GAF"/>
</dbReference>
<evidence type="ECO:0000313" key="15">
    <source>
        <dbReference type="EMBL" id="PWJ22155.1"/>
    </source>
</evidence>
<dbReference type="PROSITE" id="PS50046">
    <property type="entry name" value="PHYTOCHROME_2"/>
    <property type="match status" value="1"/>
</dbReference>
<dbReference type="SUPFAM" id="SSF55781">
    <property type="entry name" value="GAF domain-like"/>
    <property type="match status" value="2"/>
</dbReference>
<dbReference type="InterPro" id="IPR029016">
    <property type="entry name" value="GAF-like_dom_sf"/>
</dbReference>
<dbReference type="InterPro" id="IPR043150">
    <property type="entry name" value="Phytochrome_PHY_sf"/>
</dbReference>
<dbReference type="InterPro" id="IPR001294">
    <property type="entry name" value="Phytochrome"/>
</dbReference>
<dbReference type="SMART" id="SM00911">
    <property type="entry name" value="HWE_HK"/>
    <property type="match status" value="1"/>
</dbReference>
<keyword evidence="8 16" id="KW-0418">Kinase</keyword>
<evidence type="ECO:0000256" key="8">
    <source>
        <dbReference type="ARBA" id="ARBA00022777"/>
    </source>
</evidence>
<dbReference type="SUPFAM" id="SSF55785">
    <property type="entry name" value="PYP-like sensor domain (PAS domain)"/>
    <property type="match status" value="1"/>
</dbReference>
<dbReference type="InterPro" id="IPR011102">
    <property type="entry name" value="Sig_transdc_His_kinase_HWE"/>
</dbReference>
<reference evidence="16 18" key="1">
    <citation type="submission" date="2016-10" db="EMBL/GenBank/DDBJ databases">
        <authorList>
            <person name="Cai Z."/>
        </authorList>
    </citation>
    <scope>NUCLEOTIDE SEQUENCE [LARGE SCALE GENOMIC DNA]</scope>
    <source>
        <strain evidence="16 18">DSM 25227</strain>
    </source>
</reference>
<dbReference type="GO" id="GO:0006355">
    <property type="term" value="P:regulation of DNA-templated transcription"/>
    <property type="evidence" value="ECO:0007669"/>
    <property type="project" value="InterPro"/>
</dbReference>
<keyword evidence="4 12" id="KW-0597">Phosphoprotein</keyword>
<dbReference type="Gene3D" id="3.30.450.40">
    <property type="match status" value="1"/>
</dbReference>
<keyword evidence="10" id="KW-0157">Chromophore</keyword>
<evidence type="ECO:0000256" key="1">
    <source>
        <dbReference type="ARBA" id="ARBA00000085"/>
    </source>
</evidence>
<reference evidence="15 17" key="2">
    <citation type="submission" date="2018-03" db="EMBL/GenBank/DDBJ databases">
        <title>Genomic Encyclopedia of Archaeal and Bacterial Type Strains, Phase II (KMG-II): from individual species to whole genera.</title>
        <authorList>
            <person name="Goeker M."/>
        </authorList>
    </citation>
    <scope>NUCLEOTIDE SEQUENCE [LARGE SCALE GENOMIC DNA]</scope>
    <source>
        <strain evidence="15 17">DSM 25227</strain>
    </source>
</reference>
<keyword evidence="5" id="KW-0716">Sensory transduction</keyword>
<evidence type="ECO:0000313" key="18">
    <source>
        <dbReference type="Proteomes" id="UP000251571"/>
    </source>
</evidence>
<evidence type="ECO:0000313" key="17">
    <source>
        <dbReference type="Proteomes" id="UP000245839"/>
    </source>
</evidence>
<dbReference type="GO" id="GO:0000160">
    <property type="term" value="P:phosphorelay signal transduction system"/>
    <property type="evidence" value="ECO:0007669"/>
    <property type="project" value="InterPro"/>
</dbReference>
<dbReference type="EC" id="2.7.13.3" evidence="2"/>
<dbReference type="GO" id="GO:0004673">
    <property type="term" value="F:protein histidine kinase activity"/>
    <property type="evidence" value="ECO:0007669"/>
    <property type="project" value="UniProtKB-EC"/>
</dbReference>
<dbReference type="AlphaFoldDB" id="A0A2Y9C3U6"/>
<comment type="catalytic activity">
    <reaction evidence="1">
        <text>ATP + protein L-histidine = ADP + protein N-phospho-L-histidine.</text>
        <dbReference type="EC" id="2.7.13.3"/>
    </reaction>
</comment>
<dbReference type="SMART" id="SM00065">
    <property type="entry name" value="GAF"/>
    <property type="match status" value="1"/>
</dbReference>
<sequence length="876" mass="96365">MSQAEIDLTTCDREPIHLLGTVQAFGCLIAVSADWMVLHASENVETMLGFPLADLIGTRFETHFPASVAHVLRGRTQIFQSGVPIARLFGEPLFEDARRFDISIHPTARGFIFEFEEKSATEHRDDFELVQTLVAQLRSQPELDGLMTVGAAAMRHLSGFDRVMIYRFEDDGSGTVIAESRDPDIESYFGLRFPASDIPKQARALYLRSPLRLIADTEAPVSPIRPARCPEARVIDLSSAVTRAVSPIHLQYLRNMGTRASMSSSIIRNNALWGLFACHHMTPRYVDYERRSAIELFTQLFNYELADRINTATQEEVALTRRLHDRIMARVSSGRGLMEDFATLAEDIHDLIDFDGIAVFSDDSYLALGAAPTEAEFIRLVRFLNTTTMGAVYATTALSESYEHAAEIADRVAGLLVIPISRTPRDYIVLFRAEIRQSVTWAGSPAKSLVPTPEGDRLQPRQSFAAWQEEVSGQCESWGEATLNIAKTLRYTLLEVILKVTDEANRATEHMRQKQELMVAELNHRVRNILNLITGIVSQGNRDMPSIDAYVSDLEGRIQSLARAHDQITRQDWEATSLDGLLRTEVSAYVTDTGTTLLLEEPDVQLTPGAFTTIALVVHELVTNSVKYGALSRDSGQIRITKAFNSAGALLLRWAEMGGPPVCAPDRQGFGTSIIERSIPFDLHGRARLRYQLTGLVAEFELPAIHFEPVDAQASPLPLATDLVKAVAGAASSAADEAPDMTQSEPLEGFDVLLVEDNLIVAMDVYAKLVSLGARKIHMTNSVKQAKATLDALSVDCAVLDVNLGTETSIEIATRLHLGGIPFVLATGYGRDGNVLTGFPEVSVLTKPYDVEALRLALIAELPRKVRQAGPASRAG</sequence>
<dbReference type="PANTHER" id="PTHR41523">
    <property type="entry name" value="TWO-COMPONENT SYSTEM SENSOR PROTEIN"/>
    <property type="match status" value="1"/>
</dbReference>
<evidence type="ECO:0000256" key="4">
    <source>
        <dbReference type="ARBA" id="ARBA00022553"/>
    </source>
</evidence>
<proteinExistence type="predicted"/>
<dbReference type="InterPro" id="IPR011006">
    <property type="entry name" value="CheY-like_superfamily"/>
</dbReference>